<dbReference type="EMBL" id="JADKGK010000005">
    <property type="protein sequence ID" value="MBL0002911.1"/>
    <property type="molecule type" value="Genomic_DNA"/>
</dbReference>
<dbReference type="SUPFAM" id="SSF161098">
    <property type="entry name" value="MetI-like"/>
    <property type="match status" value="1"/>
</dbReference>
<comment type="similarity">
    <text evidence="6">Belongs to the binding-protein-dependent transport system permease family.</text>
</comment>
<feature type="transmembrane region" description="Helical" evidence="6">
    <location>
        <begin position="110"/>
        <end position="128"/>
    </location>
</feature>
<evidence type="ECO:0000259" key="7">
    <source>
        <dbReference type="PROSITE" id="PS50928"/>
    </source>
</evidence>
<proteinExistence type="inferred from homology"/>
<dbReference type="InterPro" id="IPR043429">
    <property type="entry name" value="ArtM/GltK/GlnP/TcyL/YhdX-like"/>
</dbReference>
<dbReference type="Gene3D" id="1.10.3720.10">
    <property type="entry name" value="MetI-like"/>
    <property type="match status" value="1"/>
</dbReference>
<feature type="domain" description="ABC transmembrane type-1" evidence="7">
    <location>
        <begin position="65"/>
        <end position="286"/>
    </location>
</feature>
<dbReference type="PANTHER" id="PTHR30614">
    <property type="entry name" value="MEMBRANE COMPONENT OF AMINO ACID ABC TRANSPORTER"/>
    <property type="match status" value="1"/>
</dbReference>
<feature type="transmembrane region" description="Helical" evidence="6">
    <location>
        <begin position="63"/>
        <end position="89"/>
    </location>
</feature>
<keyword evidence="4 6" id="KW-1133">Transmembrane helix</keyword>
<gene>
    <name evidence="8" type="ORF">IPP00_02585</name>
</gene>
<evidence type="ECO:0000256" key="3">
    <source>
        <dbReference type="ARBA" id="ARBA00022970"/>
    </source>
</evidence>
<accession>A0A9D7Y0I9</accession>
<dbReference type="PANTHER" id="PTHR30614:SF0">
    <property type="entry name" value="L-CYSTINE TRANSPORT SYSTEM PERMEASE PROTEIN TCYL"/>
    <property type="match status" value="1"/>
</dbReference>
<reference evidence="8" key="1">
    <citation type="submission" date="2020-10" db="EMBL/GenBank/DDBJ databases">
        <title>Connecting structure to function with the recovery of over 1000 high-quality activated sludge metagenome-assembled genomes encoding full-length rRNA genes using long-read sequencing.</title>
        <authorList>
            <person name="Singleton C.M."/>
            <person name="Petriglieri F."/>
            <person name="Kristensen J.M."/>
            <person name="Kirkegaard R.H."/>
            <person name="Michaelsen T.Y."/>
            <person name="Andersen M.H."/>
            <person name="Karst S.M."/>
            <person name="Dueholm M.S."/>
            <person name="Nielsen P.H."/>
            <person name="Albertsen M."/>
        </authorList>
    </citation>
    <scope>NUCLEOTIDE SEQUENCE</scope>
    <source>
        <strain evidence="8">Ribe_18-Q3-R11-54_MAXAC.001</strain>
    </source>
</reference>
<evidence type="ECO:0000313" key="9">
    <source>
        <dbReference type="Proteomes" id="UP000886632"/>
    </source>
</evidence>
<evidence type="ECO:0000256" key="4">
    <source>
        <dbReference type="ARBA" id="ARBA00022989"/>
    </source>
</evidence>
<dbReference type="GO" id="GO:0055085">
    <property type="term" value="P:transmembrane transport"/>
    <property type="evidence" value="ECO:0007669"/>
    <property type="project" value="InterPro"/>
</dbReference>
<dbReference type="GO" id="GO:0005886">
    <property type="term" value="C:plasma membrane"/>
    <property type="evidence" value="ECO:0007669"/>
    <property type="project" value="UniProtKB-SubCell"/>
</dbReference>
<dbReference type="CDD" id="cd06261">
    <property type="entry name" value="TM_PBP2"/>
    <property type="match status" value="1"/>
</dbReference>
<feature type="transmembrane region" description="Helical" evidence="6">
    <location>
        <begin position="161"/>
        <end position="180"/>
    </location>
</feature>
<comment type="caution">
    <text evidence="8">The sequence shown here is derived from an EMBL/GenBank/DDBJ whole genome shotgun (WGS) entry which is preliminary data.</text>
</comment>
<evidence type="ECO:0000313" key="8">
    <source>
        <dbReference type="EMBL" id="MBL0002911.1"/>
    </source>
</evidence>
<name>A0A9D7Y0I9_9MICO</name>
<dbReference type="GO" id="GO:0006865">
    <property type="term" value="P:amino acid transport"/>
    <property type="evidence" value="ECO:0007669"/>
    <property type="project" value="UniProtKB-KW"/>
</dbReference>
<keyword evidence="5 6" id="KW-0472">Membrane</keyword>
<comment type="subcellular location">
    <subcellularLocation>
        <location evidence="6">Cell membrane</location>
        <topology evidence="6">Multi-pass membrane protein</topology>
    </subcellularLocation>
    <subcellularLocation>
        <location evidence="1">Membrane</location>
        <topology evidence="1">Multi-pass membrane protein</topology>
    </subcellularLocation>
</comment>
<dbReference type="Pfam" id="PF00528">
    <property type="entry name" value="BPD_transp_1"/>
    <property type="match status" value="1"/>
</dbReference>
<sequence>MTTTTDDRPGVIHARPVRHPWRWVAIVILAVLLAMIVSSFFTNPRWDFGYAFQIMQQTPVIEGLWVGTIFGTVASMILGVGLGVILAVMRLSDNPVLRSVAFGYTWFFRAMPRYVLLAILGVGVGFLYPNLNIGLPFGEQIAGLMGIDTATFTFFNLDWNAFSSTVWVGILGLGLSEAAYMAEIARAGILSVDKGQAEAAQALGMSSGQAMRRIILPQAMRVIVPPTGNETIAMVKDTSLLIAIPIISELYFQAYNFGQRSFKIMPGFVAATLWYLIVCSILMVGQSYLEKYFGRGFGATPKKTKEKLMKIEADH</sequence>
<evidence type="ECO:0000256" key="1">
    <source>
        <dbReference type="ARBA" id="ARBA00004141"/>
    </source>
</evidence>
<dbReference type="InterPro" id="IPR000515">
    <property type="entry name" value="MetI-like"/>
</dbReference>
<organism evidence="8 9">
    <name type="scientific">Candidatus Phosphoribacter hodrii</name>
    <dbReference type="NCBI Taxonomy" id="2953743"/>
    <lineage>
        <taxon>Bacteria</taxon>
        <taxon>Bacillati</taxon>
        <taxon>Actinomycetota</taxon>
        <taxon>Actinomycetes</taxon>
        <taxon>Micrococcales</taxon>
        <taxon>Dermatophilaceae</taxon>
        <taxon>Candidatus Phosphoribacter</taxon>
    </lineage>
</organism>
<protein>
    <submittedName>
        <fullName evidence="8">Amino acid ABC transporter permease</fullName>
    </submittedName>
</protein>
<dbReference type="PROSITE" id="PS50928">
    <property type="entry name" value="ABC_TM1"/>
    <property type="match status" value="1"/>
</dbReference>
<evidence type="ECO:0000256" key="6">
    <source>
        <dbReference type="RuleBase" id="RU363032"/>
    </source>
</evidence>
<feature type="transmembrane region" description="Helical" evidence="6">
    <location>
        <begin position="21"/>
        <end position="43"/>
    </location>
</feature>
<evidence type="ECO:0000256" key="2">
    <source>
        <dbReference type="ARBA" id="ARBA00022692"/>
    </source>
</evidence>
<keyword evidence="6" id="KW-0813">Transport</keyword>
<dbReference type="Proteomes" id="UP000886632">
    <property type="component" value="Unassembled WGS sequence"/>
</dbReference>
<evidence type="ECO:0000256" key="5">
    <source>
        <dbReference type="ARBA" id="ARBA00023136"/>
    </source>
</evidence>
<feature type="transmembrane region" description="Helical" evidence="6">
    <location>
        <begin position="264"/>
        <end position="285"/>
    </location>
</feature>
<keyword evidence="2 6" id="KW-0812">Transmembrane</keyword>
<dbReference type="AlphaFoldDB" id="A0A9D7Y0I9"/>
<keyword evidence="3" id="KW-0029">Amino-acid transport</keyword>
<dbReference type="InterPro" id="IPR035906">
    <property type="entry name" value="MetI-like_sf"/>
</dbReference>